<organism evidence="2 3">
    <name type="scientific">Vibrio penaeicida</name>
    <dbReference type="NCBI Taxonomy" id="104609"/>
    <lineage>
        <taxon>Bacteria</taxon>
        <taxon>Pseudomonadati</taxon>
        <taxon>Pseudomonadota</taxon>
        <taxon>Gammaproteobacteria</taxon>
        <taxon>Vibrionales</taxon>
        <taxon>Vibrionaceae</taxon>
        <taxon>Vibrio</taxon>
    </lineage>
</organism>
<comment type="caution">
    <text evidence="2">The sequence shown here is derived from an EMBL/GenBank/DDBJ whole genome shotgun (WGS) entry which is preliminary data.</text>
</comment>
<dbReference type="Proteomes" id="UP001156690">
    <property type="component" value="Unassembled WGS sequence"/>
</dbReference>
<evidence type="ECO:0000313" key="2">
    <source>
        <dbReference type="EMBL" id="GLQ75593.1"/>
    </source>
</evidence>
<dbReference type="AlphaFoldDB" id="A0AAV5NZ54"/>
<keyword evidence="1" id="KW-0812">Transmembrane</keyword>
<keyword evidence="1" id="KW-0472">Membrane</keyword>
<sequence length="77" mass="8977">MTLQVSKRERIKQALRKRSVFAFYLAAFATALVLTYPEADHKKQDPNMATQQQIQLQPVNFEFDEFIARNEGQIFSI</sequence>
<dbReference type="RefSeq" id="WP_101114798.1">
    <property type="nucleotide sequence ID" value="NZ_AP025144.1"/>
</dbReference>
<dbReference type="EMBL" id="BSNX01000074">
    <property type="protein sequence ID" value="GLQ75593.1"/>
    <property type="molecule type" value="Genomic_DNA"/>
</dbReference>
<proteinExistence type="predicted"/>
<evidence type="ECO:0000313" key="3">
    <source>
        <dbReference type="Proteomes" id="UP001156690"/>
    </source>
</evidence>
<feature type="transmembrane region" description="Helical" evidence="1">
    <location>
        <begin position="20"/>
        <end position="37"/>
    </location>
</feature>
<keyword evidence="1" id="KW-1133">Transmembrane helix</keyword>
<protein>
    <submittedName>
        <fullName evidence="2">Uncharacterized protein</fullName>
    </submittedName>
</protein>
<keyword evidence="3" id="KW-1185">Reference proteome</keyword>
<evidence type="ECO:0000256" key="1">
    <source>
        <dbReference type="SAM" id="Phobius"/>
    </source>
</evidence>
<accession>A0AAV5NZ54</accession>
<name>A0AAV5NZ54_9VIBR</name>
<reference evidence="3" key="1">
    <citation type="journal article" date="2019" name="Int. J. Syst. Evol. Microbiol.">
        <title>The Global Catalogue of Microorganisms (GCM) 10K type strain sequencing project: providing services to taxonomists for standard genome sequencing and annotation.</title>
        <authorList>
            <consortium name="The Broad Institute Genomics Platform"/>
            <consortium name="The Broad Institute Genome Sequencing Center for Infectious Disease"/>
            <person name="Wu L."/>
            <person name="Ma J."/>
        </authorList>
    </citation>
    <scope>NUCLEOTIDE SEQUENCE [LARGE SCALE GENOMIC DNA]</scope>
    <source>
        <strain evidence="3">NBRC 15640</strain>
    </source>
</reference>
<gene>
    <name evidence="2" type="ORF">GCM10007932_49550</name>
</gene>